<dbReference type="Gene3D" id="1.20.1080.10">
    <property type="entry name" value="Glycerol uptake facilitator protein"/>
    <property type="match status" value="1"/>
</dbReference>
<dbReference type="PRINTS" id="PR00783">
    <property type="entry name" value="MINTRINSICP"/>
</dbReference>
<evidence type="ECO:0000256" key="7">
    <source>
        <dbReference type="ARBA" id="ARBA00023136"/>
    </source>
</evidence>
<dbReference type="RefSeq" id="WP_096355539.1">
    <property type="nucleotide sequence ID" value="NZ_AP014946.1"/>
</dbReference>
<dbReference type="KEGG" id="vgo:GJW-30_1_02374"/>
<feature type="transmembrane region" description="Helical" evidence="9">
    <location>
        <begin position="159"/>
        <end position="181"/>
    </location>
</feature>
<keyword evidence="7 9" id="KW-0472">Membrane</keyword>
<dbReference type="PROSITE" id="PS00221">
    <property type="entry name" value="MIP"/>
    <property type="match status" value="1"/>
</dbReference>
<feature type="transmembrane region" description="Helical" evidence="9">
    <location>
        <begin position="33"/>
        <end position="53"/>
    </location>
</feature>
<dbReference type="PANTHER" id="PTHR19139">
    <property type="entry name" value="AQUAPORIN TRANSPORTER"/>
    <property type="match status" value="1"/>
</dbReference>
<proteinExistence type="inferred from homology"/>
<evidence type="ECO:0000313" key="11">
    <source>
        <dbReference type="Proteomes" id="UP000236884"/>
    </source>
</evidence>
<evidence type="ECO:0000256" key="6">
    <source>
        <dbReference type="ARBA" id="ARBA00022989"/>
    </source>
</evidence>
<evidence type="ECO:0000256" key="2">
    <source>
        <dbReference type="ARBA" id="ARBA00006175"/>
    </source>
</evidence>
<reference evidence="10 11" key="1">
    <citation type="submission" date="2015-08" db="EMBL/GenBank/DDBJ databases">
        <title>Investigation of the bacterial diversity of lava forest soil.</title>
        <authorList>
            <person name="Lee J.S."/>
        </authorList>
    </citation>
    <scope>NUCLEOTIDE SEQUENCE [LARGE SCALE GENOMIC DNA]</scope>
    <source>
        <strain evidence="10 11">GJW-30</strain>
    </source>
</reference>
<feature type="transmembrane region" description="Helical" evidence="9">
    <location>
        <begin position="81"/>
        <end position="102"/>
    </location>
</feature>
<feature type="transmembrane region" description="Helical" evidence="9">
    <location>
        <begin position="129"/>
        <end position="152"/>
    </location>
</feature>
<evidence type="ECO:0000256" key="9">
    <source>
        <dbReference type="SAM" id="Phobius"/>
    </source>
</evidence>
<organism evidence="10 11">
    <name type="scientific">Variibacter gotjawalensis</name>
    <dbReference type="NCBI Taxonomy" id="1333996"/>
    <lineage>
        <taxon>Bacteria</taxon>
        <taxon>Pseudomonadati</taxon>
        <taxon>Pseudomonadota</taxon>
        <taxon>Alphaproteobacteria</taxon>
        <taxon>Hyphomicrobiales</taxon>
        <taxon>Nitrobacteraceae</taxon>
        <taxon>Variibacter</taxon>
    </lineage>
</organism>
<evidence type="ECO:0000313" key="10">
    <source>
        <dbReference type="EMBL" id="BAT59839.1"/>
    </source>
</evidence>
<dbReference type="InterPro" id="IPR022357">
    <property type="entry name" value="MIP_CS"/>
</dbReference>
<evidence type="ECO:0000256" key="5">
    <source>
        <dbReference type="ARBA" id="ARBA00022692"/>
    </source>
</evidence>
<evidence type="ECO:0000256" key="1">
    <source>
        <dbReference type="ARBA" id="ARBA00004651"/>
    </source>
</evidence>
<dbReference type="InterPro" id="IPR023271">
    <property type="entry name" value="Aquaporin-like"/>
</dbReference>
<keyword evidence="6 9" id="KW-1133">Transmembrane helix</keyword>
<feature type="transmembrane region" description="Helical" evidence="9">
    <location>
        <begin position="201"/>
        <end position="223"/>
    </location>
</feature>
<dbReference type="AlphaFoldDB" id="A0A0S3PV50"/>
<accession>A0A0S3PV50</accession>
<gene>
    <name evidence="10" type="primary">aqpZ</name>
    <name evidence="10" type="ORF">GJW-30_1_02374</name>
</gene>
<dbReference type="Pfam" id="PF00230">
    <property type="entry name" value="MIP"/>
    <property type="match status" value="1"/>
</dbReference>
<dbReference type="SUPFAM" id="SSF81338">
    <property type="entry name" value="Aquaporin-like"/>
    <property type="match status" value="1"/>
</dbReference>
<keyword evidence="5 8" id="KW-0812">Transmembrane</keyword>
<evidence type="ECO:0000256" key="8">
    <source>
        <dbReference type="RuleBase" id="RU000477"/>
    </source>
</evidence>
<evidence type="ECO:0000256" key="3">
    <source>
        <dbReference type="ARBA" id="ARBA00022448"/>
    </source>
</evidence>
<name>A0A0S3PV50_9BRAD</name>
<dbReference type="EMBL" id="AP014946">
    <property type="protein sequence ID" value="BAT59839.1"/>
    <property type="molecule type" value="Genomic_DNA"/>
</dbReference>
<dbReference type="InterPro" id="IPR034294">
    <property type="entry name" value="Aquaporin_transptr"/>
</dbReference>
<dbReference type="GO" id="GO:0015250">
    <property type="term" value="F:water channel activity"/>
    <property type="evidence" value="ECO:0007669"/>
    <property type="project" value="TreeGrafter"/>
</dbReference>
<comment type="subcellular location">
    <subcellularLocation>
        <location evidence="1">Cell membrane</location>
        <topology evidence="1">Multi-pass membrane protein</topology>
    </subcellularLocation>
</comment>
<evidence type="ECO:0000256" key="4">
    <source>
        <dbReference type="ARBA" id="ARBA00022475"/>
    </source>
</evidence>
<sequence length="231" mass="23238">MKKYLAEAIGTAVLVILGCGAAAIGEVDGRTFVDILGIAFAFGFAIVAMAYGIGPVSGCHINPAVTVGAIAAGRMPAREGIFYIIAQFVGGIVGAGILYLLLSGKIGGYNIVTGGLGQNGWGEGYLGQYGLGSAILAEFIGTFIFVVCILGVTQSSTTAAVAGLAIGITLVVIHIVFINVTGVSVNPARSLGPAVFVGGKAISQVWMFLVVPPIAAAVAGLMFRSGILSAD</sequence>
<dbReference type="GO" id="GO:0005886">
    <property type="term" value="C:plasma membrane"/>
    <property type="evidence" value="ECO:0007669"/>
    <property type="project" value="UniProtKB-SubCell"/>
</dbReference>
<comment type="similarity">
    <text evidence="2 8">Belongs to the MIP/aquaporin (TC 1.A.8) family.</text>
</comment>
<keyword evidence="4" id="KW-1003">Cell membrane</keyword>
<protein>
    <submittedName>
        <fullName evidence="10">Aquaporin Z</fullName>
    </submittedName>
</protein>
<dbReference type="PROSITE" id="PS51257">
    <property type="entry name" value="PROKAR_LIPOPROTEIN"/>
    <property type="match status" value="1"/>
</dbReference>
<dbReference type="PANTHER" id="PTHR19139:SF199">
    <property type="entry name" value="MIP17260P"/>
    <property type="match status" value="1"/>
</dbReference>
<keyword evidence="3 8" id="KW-0813">Transport</keyword>
<dbReference type="InterPro" id="IPR000425">
    <property type="entry name" value="MIP"/>
</dbReference>
<dbReference type="OrthoDB" id="9807293at2"/>
<keyword evidence="11" id="KW-1185">Reference proteome</keyword>
<dbReference type="Proteomes" id="UP000236884">
    <property type="component" value="Chromosome"/>
</dbReference>